<feature type="compositionally biased region" description="Basic and acidic residues" evidence="3">
    <location>
        <begin position="280"/>
        <end position="292"/>
    </location>
</feature>
<gene>
    <name evidence="6" type="primary">LOC112052902</name>
</gene>
<dbReference type="PROSITE" id="PS51155">
    <property type="entry name" value="CHIT_BIND_RR_2"/>
    <property type="match status" value="1"/>
</dbReference>
<protein>
    <submittedName>
        <fullName evidence="6">Uncharacterized protein LOC112052902</fullName>
    </submittedName>
</protein>
<keyword evidence="1 4" id="KW-0732">Signal</keyword>
<reference evidence="6" key="1">
    <citation type="submission" date="2025-08" db="UniProtKB">
        <authorList>
            <consortium name="RefSeq"/>
        </authorList>
    </citation>
    <scope>IDENTIFICATION</scope>
</reference>
<dbReference type="KEGG" id="bany:112052902"/>
<accession>A0A6J1NLU9</accession>
<dbReference type="PANTHER" id="PTHR10380:SF240">
    <property type="match status" value="1"/>
</dbReference>
<evidence type="ECO:0000313" key="6">
    <source>
        <dbReference type="RefSeq" id="XP_023947914.2"/>
    </source>
</evidence>
<evidence type="ECO:0000313" key="5">
    <source>
        <dbReference type="Proteomes" id="UP001652582"/>
    </source>
</evidence>
<dbReference type="InterPro" id="IPR000618">
    <property type="entry name" value="Insect_cuticle"/>
</dbReference>
<keyword evidence="2" id="KW-0193">Cuticle</keyword>
<dbReference type="AlphaFoldDB" id="A0A6J1NLU9"/>
<feature type="compositionally biased region" description="Basic and acidic residues" evidence="3">
    <location>
        <begin position="299"/>
        <end position="313"/>
    </location>
</feature>
<evidence type="ECO:0000256" key="4">
    <source>
        <dbReference type="SAM" id="SignalP"/>
    </source>
</evidence>
<feature type="signal peptide" evidence="4">
    <location>
        <begin position="1"/>
        <end position="19"/>
    </location>
</feature>
<dbReference type="Proteomes" id="UP001652582">
    <property type="component" value="Chromosome 7"/>
</dbReference>
<dbReference type="InterPro" id="IPR050468">
    <property type="entry name" value="Cuticle_Struct_Prot"/>
</dbReference>
<sequence>MKMWQQYFLVCLGATSIAAVKIPLQPLESKHTITEILPNVNEQIESLPIYYETEDNNGAHSMEAIRDVPTPATYLLPPSPDKQNEYFVKPTEPGEQTEWYPIATPAKQEEIIHQEHSDEEKTNLRSGKSLHRGQVITVPSRNLLPPRENAQHDFIVMSLSPDLELPSEEIDHTLNQHVNIELPVLRPPLEKPYTANFRVNPSLVPFIMPPKNVQAFKNPTRLYPKKYVNEFKPIPIPVAQYKEESEDLPTVKPQSQDAIVYHSDYLTPSKEKKNYVYEETQKKHKNRQEIAKPEAAQGEEIRPAEQDTSESIHRYPGNHVRPTQSRKESVKHKPVNKSKGERTEFRMHGMKGPNSYQFGYDTGKGKNRQFRYEERDNDGHVRGHYGYVDKFGKLRVVNYDADPELGFRAEAPVVKD</sequence>
<dbReference type="PANTHER" id="PTHR10380">
    <property type="entry name" value="CUTICLE PROTEIN"/>
    <property type="match status" value="1"/>
</dbReference>
<dbReference type="GeneID" id="112052902"/>
<dbReference type="GO" id="GO:0062129">
    <property type="term" value="C:chitin-based extracellular matrix"/>
    <property type="evidence" value="ECO:0007669"/>
    <property type="project" value="TreeGrafter"/>
</dbReference>
<feature type="region of interest" description="Disordered" evidence="3">
    <location>
        <begin position="280"/>
        <end position="341"/>
    </location>
</feature>
<evidence type="ECO:0000256" key="1">
    <source>
        <dbReference type="ARBA" id="ARBA00022729"/>
    </source>
</evidence>
<dbReference type="OrthoDB" id="6436078at2759"/>
<dbReference type="RefSeq" id="XP_023947914.2">
    <property type="nucleotide sequence ID" value="XM_024092146.2"/>
</dbReference>
<name>A0A6J1NLU9_BICAN</name>
<organism evidence="5 6">
    <name type="scientific">Bicyclus anynana</name>
    <name type="common">Squinting bush brown butterfly</name>
    <dbReference type="NCBI Taxonomy" id="110368"/>
    <lineage>
        <taxon>Eukaryota</taxon>
        <taxon>Metazoa</taxon>
        <taxon>Ecdysozoa</taxon>
        <taxon>Arthropoda</taxon>
        <taxon>Hexapoda</taxon>
        <taxon>Insecta</taxon>
        <taxon>Pterygota</taxon>
        <taxon>Neoptera</taxon>
        <taxon>Endopterygota</taxon>
        <taxon>Lepidoptera</taxon>
        <taxon>Glossata</taxon>
        <taxon>Ditrysia</taxon>
        <taxon>Papilionoidea</taxon>
        <taxon>Nymphalidae</taxon>
        <taxon>Satyrinae</taxon>
        <taxon>Satyrini</taxon>
        <taxon>Mycalesina</taxon>
        <taxon>Bicyclus</taxon>
    </lineage>
</organism>
<proteinExistence type="predicted"/>
<dbReference type="Pfam" id="PF00379">
    <property type="entry name" value="Chitin_bind_4"/>
    <property type="match status" value="1"/>
</dbReference>
<dbReference type="GO" id="GO:0008010">
    <property type="term" value="F:structural constituent of chitin-based larval cuticle"/>
    <property type="evidence" value="ECO:0007669"/>
    <property type="project" value="TreeGrafter"/>
</dbReference>
<evidence type="ECO:0000256" key="3">
    <source>
        <dbReference type="SAM" id="MobiDB-lite"/>
    </source>
</evidence>
<keyword evidence="5" id="KW-1185">Reference proteome</keyword>
<feature type="chain" id="PRO_5047237222" evidence="4">
    <location>
        <begin position="20"/>
        <end position="416"/>
    </location>
</feature>
<evidence type="ECO:0000256" key="2">
    <source>
        <dbReference type="PROSITE-ProRule" id="PRU00497"/>
    </source>
</evidence>